<accession>A0ABU2DV94</accession>
<keyword evidence="7" id="KW-1185">Reference proteome</keyword>
<evidence type="ECO:0000256" key="3">
    <source>
        <dbReference type="ARBA" id="ARBA00022801"/>
    </source>
</evidence>
<comment type="caution">
    <text evidence="6">The sequence shown here is derived from an EMBL/GenBank/DDBJ whole genome shotgun (WGS) entry which is preliminary data.</text>
</comment>
<sequence length="149" mass="16316">MSVNVTWRVSPNHTVGRAGASIDRIVIHYIVGTRAAADATFAQTSSGVSAHYSIGEGEVSQHVSEQNTAWHAGHLATNRRSVGIEHSADQDRAPDSWTMDTSVQLCIEICRRYDLDPQIAIIPHNSVSDTLCPNTVDWQEIRRRVAAGL</sequence>
<protein>
    <recommendedName>
        <fullName evidence="2">N-acetylmuramoyl-L-alanine amidase</fullName>
        <ecNumber evidence="2">3.5.1.28</ecNumber>
    </recommendedName>
</protein>
<dbReference type="Proteomes" id="UP001251870">
    <property type="component" value="Unassembled WGS sequence"/>
</dbReference>
<dbReference type="PANTHER" id="PTHR30417">
    <property type="entry name" value="N-ACETYLMURAMOYL-L-ALANINE AMIDASE AMID"/>
    <property type="match status" value="1"/>
</dbReference>
<evidence type="ECO:0000256" key="1">
    <source>
        <dbReference type="ARBA" id="ARBA00001561"/>
    </source>
</evidence>
<dbReference type="InterPro" id="IPR002502">
    <property type="entry name" value="Amidase_domain"/>
</dbReference>
<evidence type="ECO:0000256" key="2">
    <source>
        <dbReference type="ARBA" id="ARBA00011901"/>
    </source>
</evidence>
<dbReference type="CDD" id="cd06583">
    <property type="entry name" value="PGRP"/>
    <property type="match status" value="1"/>
</dbReference>
<feature type="domain" description="N-acetylmuramoyl-L-alanine amidase" evidence="5">
    <location>
        <begin position="10"/>
        <end position="144"/>
    </location>
</feature>
<dbReference type="EMBL" id="JAVKGR010000020">
    <property type="protein sequence ID" value="MDR8020280.1"/>
    <property type="molecule type" value="Genomic_DNA"/>
</dbReference>
<evidence type="ECO:0000256" key="4">
    <source>
        <dbReference type="ARBA" id="ARBA00023316"/>
    </source>
</evidence>
<evidence type="ECO:0000313" key="6">
    <source>
        <dbReference type="EMBL" id="MDR8020280.1"/>
    </source>
</evidence>
<dbReference type="Gene3D" id="3.40.80.10">
    <property type="entry name" value="Peptidoglycan recognition protein-like"/>
    <property type="match status" value="1"/>
</dbReference>
<dbReference type="SMART" id="SM00644">
    <property type="entry name" value="Ami_2"/>
    <property type="match status" value="1"/>
</dbReference>
<dbReference type="InterPro" id="IPR051206">
    <property type="entry name" value="NAMLAA_amidase_2"/>
</dbReference>
<dbReference type="Pfam" id="PF01510">
    <property type="entry name" value="Amidase_2"/>
    <property type="match status" value="1"/>
</dbReference>
<comment type="catalytic activity">
    <reaction evidence="1">
        <text>Hydrolyzes the link between N-acetylmuramoyl residues and L-amino acid residues in certain cell-wall glycopeptides.</text>
        <dbReference type="EC" id="3.5.1.28"/>
    </reaction>
</comment>
<dbReference type="PANTHER" id="PTHR30417:SF1">
    <property type="entry name" value="N-ACETYLMURAMOYL-L-ALANINE AMIDASE AMID"/>
    <property type="match status" value="1"/>
</dbReference>
<proteinExistence type="predicted"/>
<gene>
    <name evidence="6" type="ORF">RIL96_11980</name>
</gene>
<keyword evidence="3" id="KW-0378">Hydrolase</keyword>
<keyword evidence="4" id="KW-0961">Cell wall biogenesis/degradation</keyword>
<name>A0ABU2DV94_9MICC</name>
<dbReference type="SUPFAM" id="SSF55846">
    <property type="entry name" value="N-acetylmuramoyl-L-alanine amidase-like"/>
    <property type="match status" value="1"/>
</dbReference>
<dbReference type="RefSeq" id="WP_310549261.1">
    <property type="nucleotide sequence ID" value="NZ_JAVKGR010000020.1"/>
</dbReference>
<dbReference type="EC" id="3.5.1.28" evidence="2"/>
<evidence type="ECO:0000313" key="7">
    <source>
        <dbReference type="Proteomes" id="UP001251870"/>
    </source>
</evidence>
<evidence type="ECO:0000259" key="5">
    <source>
        <dbReference type="SMART" id="SM00644"/>
    </source>
</evidence>
<reference evidence="6 7" key="1">
    <citation type="submission" date="2023-09" db="EMBL/GenBank/DDBJ databases">
        <title>Description of three actinobacteria isolated from air of manufacturing shop in a pharmaceutical factory.</title>
        <authorList>
            <person name="Zhang D.-F."/>
        </authorList>
    </citation>
    <scope>NUCLEOTIDE SEQUENCE [LARGE SCALE GENOMIC DNA]</scope>
    <source>
        <strain evidence="6 7">LY-0111</strain>
    </source>
</reference>
<organism evidence="6 7">
    <name type="scientific">Nesterenkonia aerolata</name>
    <dbReference type="NCBI Taxonomy" id="3074079"/>
    <lineage>
        <taxon>Bacteria</taxon>
        <taxon>Bacillati</taxon>
        <taxon>Actinomycetota</taxon>
        <taxon>Actinomycetes</taxon>
        <taxon>Micrococcales</taxon>
        <taxon>Micrococcaceae</taxon>
        <taxon>Nesterenkonia</taxon>
    </lineage>
</organism>
<dbReference type="InterPro" id="IPR036505">
    <property type="entry name" value="Amidase/PGRP_sf"/>
</dbReference>